<dbReference type="KEGG" id="mmi:MMAR_1429"/>
<dbReference type="RefSeq" id="WP_012393290.1">
    <property type="nucleotide sequence ID" value="NC_010612.1"/>
</dbReference>
<reference evidence="1 2" key="1">
    <citation type="journal article" date="2008" name="Genome Res.">
        <title>Insights from the complete genome sequence of Mycobacterium marinum on the evolution of Mycobacterium tuberculosis.</title>
        <authorList>
            <person name="Stinear T.P."/>
            <person name="Seemann T."/>
            <person name="Harrison P.F."/>
            <person name="Jenkin G.A."/>
            <person name="Davies J.K."/>
            <person name="Johnson P.D."/>
            <person name="Abdellah Z."/>
            <person name="Arrowsmith C."/>
            <person name="Chillingworth T."/>
            <person name="Churcher C."/>
            <person name="Clarke K."/>
            <person name="Cronin A."/>
            <person name="Davis P."/>
            <person name="Goodhead I."/>
            <person name="Holroyd N."/>
            <person name="Jagels K."/>
            <person name="Lord A."/>
            <person name="Moule S."/>
            <person name="Mungall K."/>
            <person name="Norbertczak H."/>
            <person name="Quail M.A."/>
            <person name="Rabbinowitsch E."/>
            <person name="Walker D."/>
            <person name="White B."/>
            <person name="Whitehead S."/>
            <person name="Small P.L."/>
            <person name="Brosch R."/>
            <person name="Ramakrishnan L."/>
            <person name="Fischbach M.A."/>
            <person name="Parkhill J."/>
            <person name="Cole S.T."/>
        </authorList>
    </citation>
    <scope>NUCLEOTIDE SEQUENCE [LARGE SCALE GENOMIC DNA]</scope>
    <source>
        <strain evidence="2">ATCC BAA-535 / M</strain>
    </source>
</reference>
<evidence type="ECO:0000313" key="2">
    <source>
        <dbReference type="Proteomes" id="UP000001190"/>
    </source>
</evidence>
<organism evidence="1 2">
    <name type="scientific">Mycobacterium marinum (strain ATCC BAA-535 / M)</name>
    <dbReference type="NCBI Taxonomy" id="216594"/>
    <lineage>
        <taxon>Bacteria</taxon>
        <taxon>Bacillati</taxon>
        <taxon>Actinomycetota</taxon>
        <taxon>Actinomycetes</taxon>
        <taxon>Mycobacteriales</taxon>
        <taxon>Mycobacteriaceae</taxon>
        <taxon>Mycobacterium</taxon>
        <taxon>Mycobacterium ulcerans group</taxon>
    </lineage>
</organism>
<dbReference type="EMBL" id="CP000854">
    <property type="protein sequence ID" value="ACC39887.1"/>
    <property type="molecule type" value="Genomic_DNA"/>
</dbReference>
<evidence type="ECO:0000313" key="1">
    <source>
        <dbReference type="EMBL" id="ACC39887.1"/>
    </source>
</evidence>
<gene>
    <name evidence="1" type="ordered locus">MMAR_1429</name>
</gene>
<keyword evidence="2" id="KW-1185">Reference proteome</keyword>
<sequence>MLNHSVMVYVGWPIHRTGLLALAHRSAARNSPDHLGAFAAHGYKPSLVTVVATAPSRELQDMYYAAVGVILTLEMMGRLPEVRTKTGTGEAIRARPGLQARRRTAAVDMFPARDLWPYPVWVYGV</sequence>
<dbReference type="Proteomes" id="UP000001190">
    <property type="component" value="Chromosome"/>
</dbReference>
<dbReference type="OrthoDB" id="3240599at2"/>
<dbReference type="STRING" id="216594.MMAR_1429"/>
<name>B2HFP2_MYCMM</name>
<dbReference type="HOGENOM" id="CLU_1990192_0_0_11"/>
<proteinExistence type="predicted"/>
<dbReference type="AlphaFoldDB" id="B2HFP2"/>
<accession>B2HFP2</accession>
<dbReference type="eggNOG" id="COG2217">
    <property type="taxonomic scope" value="Bacteria"/>
</dbReference>
<protein>
    <submittedName>
        <fullName evidence="1">Uncharacterized protein</fullName>
    </submittedName>
</protein>